<feature type="transmembrane region" description="Helical" evidence="8">
    <location>
        <begin position="285"/>
        <end position="303"/>
    </location>
</feature>
<reference evidence="9" key="1">
    <citation type="submission" date="2019-11" db="EMBL/GenBank/DDBJ databases">
        <title>Microbial mats filling the niche in hypersaline microbial mats.</title>
        <authorList>
            <person name="Wong H.L."/>
            <person name="Macleod F.I."/>
            <person name="White R.A. III"/>
            <person name="Burns B.P."/>
        </authorList>
    </citation>
    <scope>NUCLEOTIDE SEQUENCE</scope>
    <source>
        <strain evidence="9">Rbin_158</strain>
    </source>
</reference>
<dbReference type="EMBL" id="WJJP01000517">
    <property type="protein sequence ID" value="MBD3326032.1"/>
    <property type="molecule type" value="Genomic_DNA"/>
</dbReference>
<evidence type="ECO:0000256" key="1">
    <source>
        <dbReference type="ARBA" id="ARBA00004141"/>
    </source>
</evidence>
<dbReference type="Gene3D" id="1.10.357.140">
    <property type="entry name" value="UbiA prenyltransferase"/>
    <property type="match status" value="1"/>
</dbReference>
<dbReference type="PANTHER" id="PTHR13929:SF0">
    <property type="entry name" value="UBIA PRENYLTRANSFERASE DOMAIN-CONTAINING PROTEIN 1"/>
    <property type="match status" value="1"/>
</dbReference>
<evidence type="ECO:0000256" key="4">
    <source>
        <dbReference type="ARBA" id="ARBA00022679"/>
    </source>
</evidence>
<evidence type="ECO:0000256" key="3">
    <source>
        <dbReference type="ARBA" id="ARBA00022428"/>
    </source>
</evidence>
<keyword evidence="6 8" id="KW-1133">Transmembrane helix</keyword>
<evidence type="ECO:0000256" key="5">
    <source>
        <dbReference type="ARBA" id="ARBA00022692"/>
    </source>
</evidence>
<name>A0A9D5JY91_9BACT</name>
<dbReference type="AlphaFoldDB" id="A0A9D5JY91"/>
<feature type="transmembrane region" description="Helical" evidence="8">
    <location>
        <begin position="155"/>
        <end position="176"/>
    </location>
</feature>
<organism evidence="9 10">
    <name type="scientific">candidate division KSB3 bacterium</name>
    <dbReference type="NCBI Taxonomy" id="2044937"/>
    <lineage>
        <taxon>Bacteria</taxon>
        <taxon>candidate division KSB3</taxon>
    </lineage>
</organism>
<dbReference type="PIRSF" id="PIRSF005355">
    <property type="entry name" value="UBIAD1"/>
    <property type="match status" value="1"/>
</dbReference>
<keyword evidence="5 8" id="KW-0812">Transmembrane</keyword>
<dbReference type="GO" id="GO:0004659">
    <property type="term" value="F:prenyltransferase activity"/>
    <property type="evidence" value="ECO:0007669"/>
    <property type="project" value="InterPro"/>
</dbReference>
<dbReference type="GO" id="GO:0016020">
    <property type="term" value="C:membrane"/>
    <property type="evidence" value="ECO:0007669"/>
    <property type="project" value="UniProtKB-SubCell"/>
</dbReference>
<evidence type="ECO:0000256" key="8">
    <source>
        <dbReference type="SAM" id="Phobius"/>
    </source>
</evidence>
<sequence length="305" mass="33397">MMPTASIGKRLKLVALATRPWSFSMTVISVTLGNIAAVPPATFQWQPYLLVLLGMVLAHAGANVLNDYYDFRHGVDVAGSPTTRYRRHPLVEKDFTPAGLLSLSLGCYLLAALIGLSLLLTYGWPIAFFTLLGGLAGILYTAGPVKYKHRAMGEIAVFLIWGPVMMSAAHFIQTASWQHLDTVIWISIPQGLWVALVLLANNIKDIDYDQESTVTTLGTLLGRSHAMRLYTSLVAGIYLITLVEIFANIIPVWGLLTLLSLPGVINLILRFRREHVVPPDADPQTANTGMIYGVLLIAAFLLTRT</sequence>
<dbReference type="CDD" id="cd13962">
    <property type="entry name" value="PT_UbiA_UBIAD1"/>
    <property type="match status" value="1"/>
</dbReference>
<keyword evidence="4" id="KW-0808">Transferase</keyword>
<dbReference type="GO" id="GO:0009234">
    <property type="term" value="P:menaquinone biosynthetic process"/>
    <property type="evidence" value="ECO:0007669"/>
    <property type="project" value="UniProtKB-KW"/>
</dbReference>
<evidence type="ECO:0000256" key="7">
    <source>
        <dbReference type="ARBA" id="ARBA00023136"/>
    </source>
</evidence>
<dbReference type="Pfam" id="PF01040">
    <property type="entry name" value="UbiA"/>
    <property type="match status" value="1"/>
</dbReference>
<dbReference type="InterPro" id="IPR026046">
    <property type="entry name" value="UBIAD1"/>
</dbReference>
<feature type="transmembrane region" description="Helical" evidence="8">
    <location>
        <begin position="233"/>
        <end position="265"/>
    </location>
</feature>
<dbReference type="Proteomes" id="UP000649604">
    <property type="component" value="Unassembled WGS sequence"/>
</dbReference>
<gene>
    <name evidence="9" type="ORF">GF339_15715</name>
</gene>
<feature type="transmembrane region" description="Helical" evidence="8">
    <location>
        <begin position="45"/>
        <end position="65"/>
    </location>
</feature>
<dbReference type="PANTHER" id="PTHR13929">
    <property type="entry name" value="1,4-DIHYDROXY-2-NAPHTHOATE OCTAPRENYLTRANSFERASE"/>
    <property type="match status" value="1"/>
</dbReference>
<dbReference type="InterPro" id="IPR000537">
    <property type="entry name" value="UbiA_prenyltransferase"/>
</dbReference>
<feature type="transmembrane region" description="Helical" evidence="8">
    <location>
        <begin position="21"/>
        <end position="39"/>
    </location>
</feature>
<evidence type="ECO:0000313" key="10">
    <source>
        <dbReference type="Proteomes" id="UP000649604"/>
    </source>
</evidence>
<dbReference type="InterPro" id="IPR044878">
    <property type="entry name" value="UbiA_sf"/>
</dbReference>
<keyword evidence="7 8" id="KW-0472">Membrane</keyword>
<comment type="caution">
    <text evidence="9">The sequence shown here is derived from an EMBL/GenBank/DDBJ whole genome shotgun (WGS) entry which is preliminary data.</text>
</comment>
<evidence type="ECO:0000256" key="6">
    <source>
        <dbReference type="ARBA" id="ARBA00022989"/>
    </source>
</evidence>
<keyword evidence="3" id="KW-0474">Menaquinone biosynthesis</keyword>
<feature type="transmembrane region" description="Helical" evidence="8">
    <location>
        <begin position="122"/>
        <end position="143"/>
    </location>
</feature>
<comment type="subcellular location">
    <subcellularLocation>
        <location evidence="1">Membrane</location>
        <topology evidence="1">Multi-pass membrane protein</topology>
    </subcellularLocation>
</comment>
<comment type="pathway">
    <text evidence="2">Quinol/quinone metabolism; menaquinone biosynthesis.</text>
</comment>
<protein>
    <submittedName>
        <fullName evidence="9">1,4-dihydroxy-2-naphthoate prenyltransferase</fullName>
    </submittedName>
</protein>
<dbReference type="GO" id="GO:0042371">
    <property type="term" value="P:vitamin K biosynthetic process"/>
    <property type="evidence" value="ECO:0007669"/>
    <property type="project" value="TreeGrafter"/>
</dbReference>
<proteinExistence type="predicted"/>
<feature type="transmembrane region" description="Helical" evidence="8">
    <location>
        <begin position="182"/>
        <end position="200"/>
    </location>
</feature>
<evidence type="ECO:0000256" key="2">
    <source>
        <dbReference type="ARBA" id="ARBA00004863"/>
    </source>
</evidence>
<accession>A0A9D5JY91</accession>
<evidence type="ECO:0000313" key="9">
    <source>
        <dbReference type="EMBL" id="MBD3326032.1"/>
    </source>
</evidence>
<feature type="transmembrane region" description="Helical" evidence="8">
    <location>
        <begin position="95"/>
        <end position="116"/>
    </location>
</feature>